<evidence type="ECO:0000313" key="1">
    <source>
        <dbReference type="EMBL" id="KAA3483588.1"/>
    </source>
</evidence>
<keyword evidence="1" id="KW-0548">Nucleotidyltransferase</keyword>
<reference evidence="2" key="1">
    <citation type="journal article" date="2019" name="Plant Biotechnol. J.">
        <title>Genome sequencing of the Australian wild diploid species Gossypium australe highlights disease resistance and delayed gland morphogenesis.</title>
        <authorList>
            <person name="Cai Y."/>
            <person name="Cai X."/>
            <person name="Wang Q."/>
            <person name="Wang P."/>
            <person name="Zhang Y."/>
            <person name="Cai C."/>
            <person name="Xu Y."/>
            <person name="Wang K."/>
            <person name="Zhou Z."/>
            <person name="Wang C."/>
            <person name="Geng S."/>
            <person name="Li B."/>
            <person name="Dong Q."/>
            <person name="Hou Y."/>
            <person name="Wang H."/>
            <person name="Ai P."/>
            <person name="Liu Z."/>
            <person name="Yi F."/>
            <person name="Sun M."/>
            <person name="An G."/>
            <person name="Cheng J."/>
            <person name="Zhang Y."/>
            <person name="Shi Q."/>
            <person name="Xie Y."/>
            <person name="Shi X."/>
            <person name="Chang Y."/>
            <person name="Huang F."/>
            <person name="Chen Y."/>
            <person name="Hong S."/>
            <person name="Mi L."/>
            <person name="Sun Q."/>
            <person name="Zhang L."/>
            <person name="Zhou B."/>
            <person name="Peng R."/>
            <person name="Zhang X."/>
            <person name="Liu F."/>
        </authorList>
    </citation>
    <scope>NUCLEOTIDE SEQUENCE [LARGE SCALE GENOMIC DNA]</scope>
    <source>
        <strain evidence="2">cv. PA1801</strain>
    </source>
</reference>
<name>A0A5B6WQH1_9ROSI</name>
<comment type="caution">
    <text evidence="1">The sequence shown here is derived from an EMBL/GenBank/DDBJ whole genome shotgun (WGS) entry which is preliminary data.</text>
</comment>
<dbReference type="GO" id="GO:0003964">
    <property type="term" value="F:RNA-directed DNA polymerase activity"/>
    <property type="evidence" value="ECO:0007669"/>
    <property type="project" value="UniProtKB-KW"/>
</dbReference>
<evidence type="ECO:0000313" key="2">
    <source>
        <dbReference type="Proteomes" id="UP000325315"/>
    </source>
</evidence>
<dbReference type="OrthoDB" id="10471462at2759"/>
<protein>
    <submittedName>
        <fullName evidence="1">Reverse transcriptase</fullName>
    </submittedName>
</protein>
<organism evidence="1 2">
    <name type="scientific">Gossypium australe</name>
    <dbReference type="NCBI Taxonomy" id="47621"/>
    <lineage>
        <taxon>Eukaryota</taxon>
        <taxon>Viridiplantae</taxon>
        <taxon>Streptophyta</taxon>
        <taxon>Embryophyta</taxon>
        <taxon>Tracheophyta</taxon>
        <taxon>Spermatophyta</taxon>
        <taxon>Magnoliopsida</taxon>
        <taxon>eudicotyledons</taxon>
        <taxon>Gunneridae</taxon>
        <taxon>Pentapetalae</taxon>
        <taxon>rosids</taxon>
        <taxon>malvids</taxon>
        <taxon>Malvales</taxon>
        <taxon>Malvaceae</taxon>
        <taxon>Malvoideae</taxon>
        <taxon>Gossypium</taxon>
    </lineage>
</organism>
<dbReference type="PANTHER" id="PTHR33116:SF86">
    <property type="entry name" value="REVERSE TRANSCRIPTASE DOMAIN-CONTAINING PROTEIN"/>
    <property type="match status" value="1"/>
</dbReference>
<keyword evidence="2" id="KW-1185">Reference proteome</keyword>
<sequence length="144" mass="16624">MSKAYDRVEWNFIKEVMKKMGFVDNWISKITSCVRFVRYVVNCNTILSEVIISKRGLHQGDPLSHYLFLYGGTLEDAHPCTGVDALLNILKDFTNVSSQEINFEKYMILFSRNTHRVVDKLDNYLGLPLLIGKKKTLAFQEITN</sequence>
<dbReference type="PANTHER" id="PTHR33116">
    <property type="entry name" value="REVERSE TRANSCRIPTASE ZINC-BINDING DOMAIN-CONTAINING PROTEIN-RELATED-RELATED"/>
    <property type="match status" value="1"/>
</dbReference>
<dbReference type="Proteomes" id="UP000325315">
    <property type="component" value="Unassembled WGS sequence"/>
</dbReference>
<dbReference type="EMBL" id="SMMG02000002">
    <property type="protein sequence ID" value="KAA3483588.1"/>
    <property type="molecule type" value="Genomic_DNA"/>
</dbReference>
<keyword evidence="1" id="KW-0695">RNA-directed DNA polymerase</keyword>
<accession>A0A5B6WQH1</accession>
<gene>
    <name evidence="1" type="ORF">EPI10_005747</name>
</gene>
<proteinExistence type="predicted"/>
<keyword evidence="1" id="KW-0808">Transferase</keyword>
<dbReference type="AlphaFoldDB" id="A0A5B6WQH1"/>